<dbReference type="Pfam" id="PF05977">
    <property type="entry name" value="MFS_3"/>
    <property type="match status" value="1"/>
</dbReference>
<evidence type="ECO:0000256" key="6">
    <source>
        <dbReference type="ARBA" id="ARBA00023136"/>
    </source>
</evidence>
<dbReference type="GO" id="GO:0005886">
    <property type="term" value="C:plasma membrane"/>
    <property type="evidence" value="ECO:0007669"/>
    <property type="project" value="UniProtKB-SubCell"/>
</dbReference>
<keyword evidence="9" id="KW-0614">Plasmid</keyword>
<feature type="transmembrane region" description="Helical" evidence="7">
    <location>
        <begin position="248"/>
        <end position="267"/>
    </location>
</feature>
<evidence type="ECO:0000256" key="5">
    <source>
        <dbReference type="ARBA" id="ARBA00022989"/>
    </source>
</evidence>
<evidence type="ECO:0000313" key="9">
    <source>
        <dbReference type="EMBL" id="AQQ55631.1"/>
    </source>
</evidence>
<keyword evidence="4 7" id="KW-0812">Transmembrane</keyword>
<dbReference type="InterPro" id="IPR010290">
    <property type="entry name" value="TM_effector"/>
</dbReference>
<dbReference type="Proteomes" id="UP000188184">
    <property type="component" value="Plasmid unnamed3"/>
</dbReference>
<feature type="transmembrane region" description="Helical" evidence="7">
    <location>
        <begin position="215"/>
        <end position="236"/>
    </location>
</feature>
<evidence type="ECO:0000256" key="3">
    <source>
        <dbReference type="ARBA" id="ARBA00022475"/>
    </source>
</evidence>
<dbReference type="InterPro" id="IPR020846">
    <property type="entry name" value="MFS_dom"/>
</dbReference>
<evidence type="ECO:0000256" key="7">
    <source>
        <dbReference type="SAM" id="Phobius"/>
    </source>
</evidence>
<keyword evidence="2" id="KW-0813">Transport</keyword>
<evidence type="ECO:0000256" key="4">
    <source>
        <dbReference type="ARBA" id="ARBA00022692"/>
    </source>
</evidence>
<geneLocation type="plasmid" evidence="9 10">
    <name>unnamed3</name>
</geneLocation>
<name>A0A1Q2L5F0_9BACL</name>
<protein>
    <recommendedName>
        <fullName evidence="8">Major facilitator superfamily (MFS) profile domain-containing protein</fullName>
    </recommendedName>
</protein>
<dbReference type="CDD" id="cd06173">
    <property type="entry name" value="MFS_MefA_like"/>
    <property type="match status" value="1"/>
</dbReference>
<dbReference type="KEGG" id="pmar:B0X71_20875"/>
<dbReference type="PANTHER" id="PTHR23513:SF6">
    <property type="entry name" value="MAJOR FACILITATOR SUPERFAMILY ASSOCIATED DOMAIN-CONTAINING PROTEIN"/>
    <property type="match status" value="1"/>
</dbReference>
<feature type="transmembrane region" description="Helical" evidence="7">
    <location>
        <begin position="303"/>
        <end position="326"/>
    </location>
</feature>
<keyword evidence="5 7" id="KW-1133">Transmembrane helix</keyword>
<evidence type="ECO:0000313" key="10">
    <source>
        <dbReference type="Proteomes" id="UP000188184"/>
    </source>
</evidence>
<evidence type="ECO:0000259" key="8">
    <source>
        <dbReference type="PROSITE" id="PS50850"/>
    </source>
</evidence>
<keyword evidence="6 7" id="KW-0472">Membrane</keyword>
<dbReference type="EMBL" id="CP019643">
    <property type="protein sequence ID" value="AQQ55631.1"/>
    <property type="molecule type" value="Genomic_DNA"/>
</dbReference>
<reference evidence="9 10" key="1">
    <citation type="submission" date="2017-02" db="EMBL/GenBank/DDBJ databases">
        <title>The complete genomic sequence of a novel cold adapted crude oil-degrading bacterium Planococcus qaidamina Y42.</title>
        <authorList>
            <person name="Yang R."/>
        </authorList>
    </citation>
    <scope>NUCLEOTIDE SEQUENCE [LARGE SCALE GENOMIC DNA]</scope>
    <source>
        <strain evidence="9 10">Y42</strain>
        <plasmid evidence="9 10">unnamed3</plasmid>
    </source>
</reference>
<accession>A0A1Q2L5F0</accession>
<feature type="transmembrane region" description="Helical" evidence="7">
    <location>
        <begin position="366"/>
        <end position="385"/>
    </location>
</feature>
<feature type="transmembrane region" description="Helical" evidence="7">
    <location>
        <begin position="163"/>
        <end position="182"/>
    </location>
</feature>
<dbReference type="AlphaFoldDB" id="A0A1Q2L5F0"/>
<dbReference type="PANTHER" id="PTHR23513">
    <property type="entry name" value="INTEGRAL MEMBRANE EFFLUX PROTEIN-RELATED"/>
    <property type="match status" value="1"/>
</dbReference>
<dbReference type="Gene3D" id="1.20.1250.20">
    <property type="entry name" value="MFS general substrate transporter like domains"/>
    <property type="match status" value="1"/>
</dbReference>
<dbReference type="InterPro" id="IPR036259">
    <property type="entry name" value="MFS_trans_sf"/>
</dbReference>
<dbReference type="SUPFAM" id="SSF103473">
    <property type="entry name" value="MFS general substrate transporter"/>
    <property type="match status" value="1"/>
</dbReference>
<sequence>MLNINKNLTTYVITTILSRSGVQIQQIAIVLYLLHIGGTASTLSLYFIASFIPSIIMGPLGGVIADRIPPKRVLQVTYIARAILLLFVPLIPSVWGFYLFSFCFSIIDVFMRPSLGTLLPKIAEERNLTAIISYVSTSRSIIDTAVPIIGASIVYFIGYDFVFYATALLYFFSFVGVSALRVKHQPDPVIKKRESISSDIKDGFKYIFSADKTKTILIVASFMMFLSSGIKVLLPIHVLNYMGFPEFSFGLVVGTIGLGLTAGGLLIPKIKKNFTISQILCFAILLDGISIVAFALSSKVLGVFLIIMFIFGLASSSYAIMIDNYIQLKTEKNYLGRVYATYFTTINIVSSIGVILAGYMTEITNTRIVFLFCGIGILGIAIYFGKKQILKEKAIDYKVVS</sequence>
<evidence type="ECO:0000256" key="1">
    <source>
        <dbReference type="ARBA" id="ARBA00004651"/>
    </source>
</evidence>
<proteinExistence type="predicted"/>
<comment type="subcellular location">
    <subcellularLocation>
        <location evidence="1">Cell membrane</location>
        <topology evidence="1">Multi-pass membrane protein</topology>
    </subcellularLocation>
</comment>
<feature type="transmembrane region" description="Helical" evidence="7">
    <location>
        <begin position="27"/>
        <end position="52"/>
    </location>
</feature>
<evidence type="ECO:0000256" key="2">
    <source>
        <dbReference type="ARBA" id="ARBA00022448"/>
    </source>
</evidence>
<keyword evidence="3" id="KW-1003">Cell membrane</keyword>
<keyword evidence="10" id="KW-1185">Reference proteome</keyword>
<gene>
    <name evidence="9" type="ORF">B0X71_20875</name>
</gene>
<feature type="domain" description="Major facilitator superfamily (MFS) profile" evidence="8">
    <location>
        <begin position="213"/>
        <end position="401"/>
    </location>
</feature>
<dbReference type="RefSeq" id="WP_198038790.1">
    <property type="nucleotide sequence ID" value="NZ_CP019643.1"/>
</dbReference>
<dbReference type="GO" id="GO:0022857">
    <property type="term" value="F:transmembrane transporter activity"/>
    <property type="evidence" value="ECO:0007669"/>
    <property type="project" value="InterPro"/>
</dbReference>
<feature type="transmembrane region" description="Helical" evidence="7">
    <location>
        <begin position="338"/>
        <end position="360"/>
    </location>
</feature>
<feature type="transmembrane region" description="Helical" evidence="7">
    <location>
        <begin position="279"/>
        <end position="297"/>
    </location>
</feature>
<dbReference type="PROSITE" id="PS50850">
    <property type="entry name" value="MFS"/>
    <property type="match status" value="1"/>
</dbReference>
<feature type="transmembrane region" description="Helical" evidence="7">
    <location>
        <begin position="73"/>
        <end position="91"/>
    </location>
</feature>
<organism evidence="9 10">
    <name type="scientific">Planococcus lenghuensis</name>
    <dbReference type="NCBI Taxonomy" id="2213202"/>
    <lineage>
        <taxon>Bacteria</taxon>
        <taxon>Bacillati</taxon>
        <taxon>Bacillota</taxon>
        <taxon>Bacilli</taxon>
        <taxon>Bacillales</taxon>
        <taxon>Caryophanaceae</taxon>
        <taxon>Planococcus</taxon>
    </lineage>
</organism>